<comment type="subcellular location">
    <subcellularLocation>
        <location evidence="1">Membrane</location>
        <topology evidence="1">Multi-pass membrane protein</topology>
    </subcellularLocation>
</comment>
<feature type="transmembrane region" description="Helical" evidence="5">
    <location>
        <begin position="49"/>
        <end position="72"/>
    </location>
</feature>
<accession>A0A1I4PI03</accession>
<protein>
    <submittedName>
        <fullName evidence="6">Inhibitor of apoptosis-promoting Bax1</fullName>
    </submittedName>
</protein>
<evidence type="ECO:0000313" key="7">
    <source>
        <dbReference type="Proteomes" id="UP000183287"/>
    </source>
</evidence>
<keyword evidence="4 5" id="KW-0472">Membrane</keyword>
<dbReference type="GO" id="GO:0016020">
    <property type="term" value="C:membrane"/>
    <property type="evidence" value="ECO:0007669"/>
    <property type="project" value="UniProtKB-SubCell"/>
</dbReference>
<keyword evidence="3 5" id="KW-1133">Transmembrane helix</keyword>
<sequence>MLVLASRANLSFAMPAVSRAISAAAVLLFSGSVFILFDVSRIVNGGETHYVMATLGIYQSIYNLFISLLQLLPALSGEKRLTSDCISINQKGWTKITIFLFNTASVKPSFLFKNAGR</sequence>
<evidence type="ECO:0000256" key="3">
    <source>
        <dbReference type="ARBA" id="ARBA00022989"/>
    </source>
</evidence>
<evidence type="ECO:0000256" key="2">
    <source>
        <dbReference type="ARBA" id="ARBA00022692"/>
    </source>
</evidence>
<dbReference type="Proteomes" id="UP000183287">
    <property type="component" value="Unassembled WGS sequence"/>
</dbReference>
<gene>
    <name evidence="6" type="ORF">SAMN05421863_102034</name>
</gene>
<evidence type="ECO:0000256" key="5">
    <source>
        <dbReference type="SAM" id="Phobius"/>
    </source>
</evidence>
<name>A0A1I4PI03_9PROT</name>
<dbReference type="Pfam" id="PF01027">
    <property type="entry name" value="Bax1-I"/>
    <property type="match status" value="1"/>
</dbReference>
<proteinExistence type="predicted"/>
<dbReference type="EMBL" id="FOUB01000020">
    <property type="protein sequence ID" value="SFM27264.1"/>
    <property type="molecule type" value="Genomic_DNA"/>
</dbReference>
<keyword evidence="7" id="KW-1185">Reference proteome</keyword>
<dbReference type="InterPro" id="IPR006214">
    <property type="entry name" value="Bax_inhibitor_1-related"/>
</dbReference>
<evidence type="ECO:0000256" key="1">
    <source>
        <dbReference type="ARBA" id="ARBA00004141"/>
    </source>
</evidence>
<evidence type="ECO:0000313" key="6">
    <source>
        <dbReference type="EMBL" id="SFM27264.1"/>
    </source>
</evidence>
<organism evidence="6 7">
    <name type="scientific">Nitrosomonas communis</name>
    <dbReference type="NCBI Taxonomy" id="44574"/>
    <lineage>
        <taxon>Bacteria</taxon>
        <taxon>Pseudomonadati</taxon>
        <taxon>Pseudomonadota</taxon>
        <taxon>Betaproteobacteria</taxon>
        <taxon>Nitrosomonadales</taxon>
        <taxon>Nitrosomonadaceae</taxon>
        <taxon>Nitrosomonas</taxon>
    </lineage>
</organism>
<keyword evidence="2 5" id="KW-0812">Transmembrane</keyword>
<reference evidence="7" key="1">
    <citation type="submission" date="2016-10" db="EMBL/GenBank/DDBJ databases">
        <authorList>
            <person name="Varghese N."/>
            <person name="Submissions S."/>
        </authorList>
    </citation>
    <scope>NUCLEOTIDE SEQUENCE [LARGE SCALE GENOMIC DNA]</scope>
    <source>
        <strain evidence="7">Nm44</strain>
    </source>
</reference>
<feature type="transmembrane region" description="Helical" evidence="5">
    <location>
        <begin position="12"/>
        <end position="37"/>
    </location>
</feature>
<evidence type="ECO:0000256" key="4">
    <source>
        <dbReference type="ARBA" id="ARBA00023136"/>
    </source>
</evidence>
<dbReference type="AlphaFoldDB" id="A0A1I4PI03"/>